<keyword evidence="2" id="KW-0812">Transmembrane</keyword>
<accession>A0ABR1MSY0</accession>
<comment type="caution">
    <text evidence="3">The sequence shown here is derived from an EMBL/GenBank/DDBJ whole genome shotgun (WGS) entry which is preliminary data.</text>
</comment>
<name>A0ABR1MSY0_9PEZI</name>
<dbReference type="EMBL" id="JBBPBF010000057">
    <property type="protein sequence ID" value="KAK7606036.1"/>
    <property type="molecule type" value="Genomic_DNA"/>
</dbReference>
<gene>
    <name evidence="3" type="ORF">JOL62DRAFT_560519</name>
</gene>
<keyword evidence="4" id="KW-1185">Reference proteome</keyword>
<evidence type="ECO:0000313" key="4">
    <source>
        <dbReference type="Proteomes" id="UP001367316"/>
    </source>
</evidence>
<proteinExistence type="predicted"/>
<evidence type="ECO:0008006" key="5">
    <source>
        <dbReference type="Google" id="ProtNLM"/>
    </source>
</evidence>
<feature type="region of interest" description="Disordered" evidence="1">
    <location>
        <begin position="52"/>
        <end position="93"/>
    </location>
</feature>
<evidence type="ECO:0000313" key="3">
    <source>
        <dbReference type="EMBL" id="KAK7606036.1"/>
    </source>
</evidence>
<sequence length="449" mass="50388">MQQRRQSFRSTQKTVKARFMSPARPDCAARFRRVFRALLDIQSAALAGKNDVYGQTPRQSIPRRLLSPSPSPSELSSNGGDSEGEWPTDDEIETRLRRAESERRRWLPRFFKQHAYKIGFLIMGLMAIIIMQRKLLQKEAQPPIVDPTAIINHQQANPDQEATAASGHLKDLNNTITPRQVDDLVSLADQVVSFARAGALALTDMPPIGLDGLMDTSLIVKTANRSTKVVWLAAKSIDAQLHDILGTVRADAEVVPHDAAKAVMHLNQTVGRIRVRLDAVVAGADFIVPIITRQCVNLKILADVLTEGSQHLESDVAPTDQSLVSKLSKVIWMPYWLSSVVRHLQQAREEMSRMRELCTKLEPTIQQLCDSVRPLTTYANVLRKVPRDLCKETVKLDSRWTVMADLETWAGEHDLREKVAPCVVQNYLELLRMLERIQLREVGGAGLHD</sequence>
<protein>
    <recommendedName>
        <fullName evidence="5">Transmembrane protein</fullName>
    </recommendedName>
</protein>
<evidence type="ECO:0000256" key="1">
    <source>
        <dbReference type="SAM" id="MobiDB-lite"/>
    </source>
</evidence>
<reference evidence="3 4" key="1">
    <citation type="submission" date="2024-04" db="EMBL/GenBank/DDBJ databases">
        <title>Phyllosticta paracitricarpa is synonymous to the EU quarantine fungus P. citricarpa based on phylogenomic analyses.</title>
        <authorList>
            <consortium name="Lawrence Berkeley National Laboratory"/>
            <person name="Van ingen-buijs V.A."/>
            <person name="Van westerhoven A.C."/>
            <person name="Haridas S."/>
            <person name="Skiadas P."/>
            <person name="Martin F."/>
            <person name="Groenewald J.Z."/>
            <person name="Crous P.W."/>
            <person name="Seidl M.F."/>
        </authorList>
    </citation>
    <scope>NUCLEOTIDE SEQUENCE [LARGE SCALE GENOMIC DNA]</scope>
    <source>
        <strain evidence="3 4">CBS 141358</strain>
    </source>
</reference>
<keyword evidence="2" id="KW-0472">Membrane</keyword>
<evidence type="ECO:0000256" key="2">
    <source>
        <dbReference type="SAM" id="Phobius"/>
    </source>
</evidence>
<feature type="compositionally biased region" description="Acidic residues" evidence="1">
    <location>
        <begin position="82"/>
        <end position="92"/>
    </location>
</feature>
<dbReference type="Proteomes" id="UP001367316">
    <property type="component" value="Unassembled WGS sequence"/>
</dbReference>
<feature type="transmembrane region" description="Helical" evidence="2">
    <location>
        <begin position="114"/>
        <end position="131"/>
    </location>
</feature>
<organism evidence="3 4">
    <name type="scientific">Phyllosticta paracitricarpa</name>
    <dbReference type="NCBI Taxonomy" id="2016321"/>
    <lineage>
        <taxon>Eukaryota</taxon>
        <taxon>Fungi</taxon>
        <taxon>Dikarya</taxon>
        <taxon>Ascomycota</taxon>
        <taxon>Pezizomycotina</taxon>
        <taxon>Dothideomycetes</taxon>
        <taxon>Dothideomycetes incertae sedis</taxon>
        <taxon>Botryosphaeriales</taxon>
        <taxon>Phyllostictaceae</taxon>
        <taxon>Phyllosticta</taxon>
    </lineage>
</organism>
<keyword evidence="2" id="KW-1133">Transmembrane helix</keyword>
<feature type="compositionally biased region" description="Low complexity" evidence="1">
    <location>
        <begin position="57"/>
        <end position="77"/>
    </location>
</feature>